<reference evidence="12" key="1">
    <citation type="submission" date="2022-07" db="EMBL/GenBank/DDBJ databases">
        <title>Fungi with potential for degradation of polypropylene.</title>
        <authorList>
            <person name="Gostincar C."/>
        </authorList>
    </citation>
    <scope>NUCLEOTIDE SEQUENCE</scope>
    <source>
        <strain evidence="12">EXF-13308</strain>
    </source>
</reference>
<keyword evidence="13" id="KW-1185">Reference proteome</keyword>
<gene>
    <name evidence="12" type="ORF">NKR23_g2174</name>
</gene>
<evidence type="ECO:0000313" key="13">
    <source>
        <dbReference type="Proteomes" id="UP001174694"/>
    </source>
</evidence>
<feature type="domain" description="RING-type" evidence="11">
    <location>
        <begin position="16"/>
        <end position="72"/>
    </location>
</feature>
<dbReference type="AlphaFoldDB" id="A0AA38VV48"/>
<feature type="region of interest" description="Disordered" evidence="9">
    <location>
        <begin position="314"/>
        <end position="343"/>
    </location>
</feature>
<dbReference type="InterPro" id="IPR017907">
    <property type="entry name" value="Znf_RING_CS"/>
</dbReference>
<keyword evidence="2 8" id="KW-0728">SH3 domain</keyword>
<feature type="region of interest" description="Disordered" evidence="9">
    <location>
        <begin position="152"/>
        <end position="262"/>
    </location>
</feature>
<dbReference type="GO" id="GO:0016567">
    <property type="term" value="P:protein ubiquitination"/>
    <property type="evidence" value="ECO:0007669"/>
    <property type="project" value="TreeGrafter"/>
</dbReference>
<name>A0AA38VV48_9PEZI</name>
<evidence type="ECO:0000256" key="5">
    <source>
        <dbReference type="ARBA" id="ARBA00022833"/>
    </source>
</evidence>
<dbReference type="GO" id="GO:0004842">
    <property type="term" value="F:ubiquitin-protein transferase activity"/>
    <property type="evidence" value="ECO:0007669"/>
    <property type="project" value="TreeGrafter"/>
</dbReference>
<organism evidence="12 13">
    <name type="scientific">Pleurostoma richardsiae</name>
    <dbReference type="NCBI Taxonomy" id="41990"/>
    <lineage>
        <taxon>Eukaryota</taxon>
        <taxon>Fungi</taxon>
        <taxon>Dikarya</taxon>
        <taxon>Ascomycota</taxon>
        <taxon>Pezizomycotina</taxon>
        <taxon>Sordariomycetes</taxon>
        <taxon>Sordariomycetidae</taxon>
        <taxon>Calosphaeriales</taxon>
        <taxon>Pleurostomataceae</taxon>
        <taxon>Pleurostoma</taxon>
    </lineage>
</organism>
<feature type="compositionally biased region" description="Basic and acidic residues" evidence="9">
    <location>
        <begin position="167"/>
        <end position="217"/>
    </location>
</feature>
<comment type="similarity">
    <text evidence="1">Belongs to the SH3RF family.</text>
</comment>
<dbReference type="PROSITE" id="PS00518">
    <property type="entry name" value="ZF_RING_1"/>
    <property type="match status" value="1"/>
</dbReference>
<keyword evidence="3" id="KW-0479">Metal-binding</keyword>
<proteinExistence type="inferred from homology"/>
<feature type="region of interest" description="Disordered" evidence="9">
    <location>
        <begin position="501"/>
        <end position="521"/>
    </location>
</feature>
<keyword evidence="5" id="KW-0862">Zinc</keyword>
<evidence type="ECO:0000256" key="7">
    <source>
        <dbReference type="PROSITE-ProRule" id="PRU00175"/>
    </source>
</evidence>
<evidence type="ECO:0000256" key="2">
    <source>
        <dbReference type="ARBA" id="ARBA00022443"/>
    </source>
</evidence>
<dbReference type="InterPro" id="IPR001452">
    <property type="entry name" value="SH3_domain"/>
</dbReference>
<dbReference type="PANTHER" id="PTHR16079:SF4">
    <property type="entry name" value="E3 UBIQUITIN-PROTEIN LIGASE CHFR"/>
    <property type="match status" value="1"/>
</dbReference>
<feature type="domain" description="SH3" evidence="10">
    <location>
        <begin position="705"/>
        <end position="766"/>
    </location>
</feature>
<feature type="compositionally biased region" description="Basic and acidic residues" evidence="9">
    <location>
        <begin position="98"/>
        <end position="119"/>
    </location>
</feature>
<keyword evidence="4 7" id="KW-0863">Zinc-finger</keyword>
<dbReference type="Gene3D" id="3.30.60.90">
    <property type="match status" value="1"/>
</dbReference>
<comment type="caution">
    <text evidence="12">The sequence shown here is derived from an EMBL/GenBank/DDBJ whole genome shotgun (WGS) entry which is preliminary data.</text>
</comment>
<evidence type="ECO:0000256" key="6">
    <source>
        <dbReference type="ARBA" id="ARBA00022843"/>
    </source>
</evidence>
<dbReference type="SUPFAM" id="SSF57850">
    <property type="entry name" value="RING/U-box"/>
    <property type="match status" value="2"/>
</dbReference>
<dbReference type="GO" id="GO:0008270">
    <property type="term" value="F:zinc ion binding"/>
    <property type="evidence" value="ECO:0007669"/>
    <property type="project" value="UniProtKB-KW"/>
</dbReference>
<dbReference type="SMART" id="SM00326">
    <property type="entry name" value="SH3"/>
    <property type="match status" value="1"/>
</dbReference>
<dbReference type="Proteomes" id="UP001174694">
    <property type="component" value="Unassembled WGS sequence"/>
</dbReference>
<dbReference type="InterPro" id="IPR036028">
    <property type="entry name" value="SH3-like_dom_sf"/>
</dbReference>
<dbReference type="PROSITE" id="PS50002">
    <property type="entry name" value="SH3"/>
    <property type="match status" value="1"/>
</dbReference>
<evidence type="ECO:0000313" key="12">
    <source>
        <dbReference type="EMBL" id="KAJ9154944.1"/>
    </source>
</evidence>
<dbReference type="InterPro" id="IPR043145">
    <property type="entry name" value="Znf_ZZ_sf"/>
</dbReference>
<dbReference type="InterPro" id="IPR052256">
    <property type="entry name" value="E3_ubiquitin-ligase_CHFR"/>
</dbReference>
<dbReference type="Gene3D" id="2.30.30.40">
    <property type="entry name" value="SH3 Domains"/>
    <property type="match status" value="1"/>
</dbReference>
<evidence type="ECO:0000256" key="8">
    <source>
        <dbReference type="PROSITE-ProRule" id="PRU00192"/>
    </source>
</evidence>
<dbReference type="InterPro" id="IPR001841">
    <property type="entry name" value="Znf_RING"/>
</dbReference>
<sequence>MDSPRPAVDLEKELTCSICTELLYQPLTLLDCLHTFCGACLKEWFSWQAAAAENAQSPPAPGAPVFTCPACRAPVRDTRHNATVATLLDMFLAANPDKAKTDDEKEEMNKKYKPGDRVIPKLNIAEKTPEQRRLEEEERRLIREVRELSLREAVAGSGASQSSSRRRRDESRSGEGRTRRSRDPSRESRNTETRARDTRERERRRQAADEENRRRAEQNVLLQPETASAAESRRHRSESRQRGDDASEMRRRHIEHQSSLRSLISSSDVGSLDIEREVEEFARQIQEEGLLDGLDLDNIDLTNNDELSRRITEAYRRRQRERSRHETGRRSNASSPGHQRQRQLYPEPSITCSRCGREHIEYELYYNCTTCKDGDWNICLTCYRQGKGCLYWFGFGDAGWAKWEAARKTDPTLPEPHRLWAVRYLQPKRIPGGAEGRKTLTTEDPEARLQSGAFCARCLVWANECYWRCGVCNDADWGFCNDCVNQGRSCTHPLLPLTYQPAQSTGTPPQSPPRSPIRPSSASIMTGPNALSFGSFRPLTFTTRCDICRVPIPPAQSRYHCYWCVSSLVPDSKPGDYDICQRCYPSLVATKTISVENGPDGWRRCPQGHRMVVVGFQDGKGGQWRNVVQDLVGGRKLQIANVDDAALLQYYWYELEERPQESSTEKGHHYARRERLVAKDVSATATPAASPSAANAVVPFPPDGGTGWRATARWAWYPAPGADDELLFPRGAEIREIEDVNGEWYHGVYMGTKGLFPAPYVRILDGGS</sequence>
<dbReference type="PROSITE" id="PS50089">
    <property type="entry name" value="ZF_RING_2"/>
    <property type="match status" value="1"/>
</dbReference>
<feature type="region of interest" description="Disordered" evidence="9">
    <location>
        <begin position="98"/>
        <end position="134"/>
    </location>
</feature>
<dbReference type="GO" id="GO:0006511">
    <property type="term" value="P:ubiquitin-dependent protein catabolic process"/>
    <property type="evidence" value="ECO:0007669"/>
    <property type="project" value="TreeGrafter"/>
</dbReference>
<dbReference type="InterPro" id="IPR018957">
    <property type="entry name" value="Znf_C3HC4_RING-type"/>
</dbReference>
<evidence type="ECO:0000259" key="11">
    <source>
        <dbReference type="PROSITE" id="PS50089"/>
    </source>
</evidence>
<dbReference type="PANTHER" id="PTHR16079">
    <property type="entry name" value="UBIQUITIN LIGASE PROTEIN CHFR"/>
    <property type="match status" value="1"/>
</dbReference>
<dbReference type="SUPFAM" id="SSF50044">
    <property type="entry name" value="SH3-domain"/>
    <property type="match status" value="1"/>
</dbReference>
<dbReference type="GO" id="GO:0005634">
    <property type="term" value="C:nucleus"/>
    <property type="evidence" value="ECO:0007669"/>
    <property type="project" value="TreeGrafter"/>
</dbReference>
<evidence type="ECO:0000256" key="4">
    <source>
        <dbReference type="ARBA" id="ARBA00022771"/>
    </source>
</evidence>
<protein>
    <submittedName>
        <fullName evidence="12">RING finger domain-containing protein</fullName>
    </submittedName>
</protein>
<keyword evidence="6" id="KW-0832">Ubl conjugation</keyword>
<dbReference type="Gene3D" id="3.30.40.10">
    <property type="entry name" value="Zinc/RING finger domain, C3HC4 (zinc finger)"/>
    <property type="match status" value="1"/>
</dbReference>
<dbReference type="Pfam" id="PF00097">
    <property type="entry name" value="zf-C3HC4"/>
    <property type="match status" value="1"/>
</dbReference>
<evidence type="ECO:0000256" key="9">
    <source>
        <dbReference type="SAM" id="MobiDB-lite"/>
    </source>
</evidence>
<feature type="compositionally biased region" description="Basic and acidic residues" evidence="9">
    <location>
        <begin position="238"/>
        <end position="249"/>
    </location>
</feature>
<evidence type="ECO:0000256" key="1">
    <source>
        <dbReference type="ARBA" id="ARBA00008649"/>
    </source>
</evidence>
<dbReference type="InterPro" id="IPR013083">
    <property type="entry name" value="Znf_RING/FYVE/PHD"/>
</dbReference>
<evidence type="ECO:0000259" key="10">
    <source>
        <dbReference type="PROSITE" id="PS50002"/>
    </source>
</evidence>
<accession>A0AA38VV48</accession>
<dbReference type="SMART" id="SM00184">
    <property type="entry name" value="RING"/>
    <property type="match status" value="1"/>
</dbReference>
<evidence type="ECO:0000256" key="3">
    <source>
        <dbReference type="ARBA" id="ARBA00022723"/>
    </source>
</evidence>
<dbReference type="EMBL" id="JANBVO010000004">
    <property type="protein sequence ID" value="KAJ9154944.1"/>
    <property type="molecule type" value="Genomic_DNA"/>
</dbReference>
<dbReference type="FunFam" id="3.30.40.10:FF:000861">
    <property type="entry name" value="SH3 domain protein (AFU_orthologue AFUA_2G13880)"/>
    <property type="match status" value="1"/>
</dbReference>